<gene>
    <name evidence="2" type="ORF">C8N25_1089</name>
</gene>
<dbReference type="Proteomes" id="UP000256405">
    <property type="component" value="Unassembled WGS sequence"/>
</dbReference>
<keyword evidence="3" id="KW-1185">Reference proteome</keyword>
<dbReference type="EMBL" id="QUNF01000008">
    <property type="protein sequence ID" value="REG88576.1"/>
    <property type="molecule type" value="Genomic_DNA"/>
</dbReference>
<keyword evidence="2" id="KW-0645">Protease</keyword>
<evidence type="ECO:0000256" key="1">
    <source>
        <dbReference type="SAM" id="SignalP"/>
    </source>
</evidence>
<feature type="chain" id="PRO_5017561763" evidence="1">
    <location>
        <begin position="26"/>
        <end position="922"/>
    </location>
</feature>
<evidence type="ECO:0000313" key="3">
    <source>
        <dbReference type="Proteomes" id="UP000256405"/>
    </source>
</evidence>
<sequence>MMTTYQARLLCFLLALCFINFSISAQTISGIVKNAKTGEAMPFANVFINNTTIGSTTDENGKYYISGNLPRNVELVASFVGYITATKTLNLSGATKVDFKLEPLEAMLSEVELKSRRDKKWERDLRRFREVFLAIPDDPFASQLDIKNPWVLDFETVKENGPNYVHATAQEPLQIVNDALGYDVTYYLKDYRFYNNRSSYVGFVFFDPQEVSDSTEVETLHANKETSYIGSIRHLLKSVLLARVDEEDFEIFQMLPTDLLRTRTNLYTEERDKSIKHVYADSIRRIPLKNGNYRIIWPYDTEIHFRGKSWRNNYYSDVYHPVSWISAPLGYFDIDRSGVPVVPSQVVLSGYMGRQRMGRFLPHDYVPSENFDKYLAEVDSSQLRFARWNNLREKPYLSTNKPYYYPGETVWLGGLMQYQNKIMSDTLSRVVYLDLMNEDAELIQSEAFPVREGKISGAFIIPQDLESGDYFLRTYTEWMRNYPEQDVFLRALPLLKKEENIQAGAITNPDLFGDLTINLTDSVFFRDSFKEMKFQLSFLDETEELTEAQFAVSLTDADLVSTIAGQRTIINAMDWLDEKQAYENHILGDHQIEYGITLEGQFSRDKKRDPFINPITIVRGDLADYGIVQTDSSGYFRATGLYFTDSATIAIAALDDKQKHYGSVKLNDKSKPDFKGSFPKLQYQTYVRENDELRFDLSGDYVLLEEFVKEDEKIETMEDRNYGYGTPDREIGEERLATISGEALAGYLGLKRGGKSIGNYNFGINASNPLLIIDGAQYPFLDDENFDLLMSSFILAELESIKVYTFNSAVFGMAGVGGVIMITTKKGQRTDPTKESAFNSEEFQQFKIRGFSREIPFPDSLEDDKLLEIKPTLFWEANAESDRGLYSFKVKIPQALKRMNLRVEGLTKDGLAFEKTFEIAVK</sequence>
<accession>A0A3E0DZJ8</accession>
<keyword evidence="1" id="KW-0732">Signal</keyword>
<dbReference type="InterPro" id="IPR008969">
    <property type="entry name" value="CarboxyPept-like_regulatory"/>
</dbReference>
<evidence type="ECO:0000313" key="2">
    <source>
        <dbReference type="EMBL" id="REG88576.1"/>
    </source>
</evidence>
<protein>
    <submittedName>
        <fullName evidence="2">Carboxypeptidase-like protein</fullName>
    </submittedName>
</protein>
<organism evidence="2 3">
    <name type="scientific">Algoriphagus antarcticus</name>
    <dbReference type="NCBI Taxonomy" id="238540"/>
    <lineage>
        <taxon>Bacteria</taxon>
        <taxon>Pseudomonadati</taxon>
        <taxon>Bacteroidota</taxon>
        <taxon>Cytophagia</taxon>
        <taxon>Cytophagales</taxon>
        <taxon>Cyclobacteriaceae</taxon>
        <taxon>Algoriphagus</taxon>
    </lineage>
</organism>
<reference evidence="2 3" key="1">
    <citation type="submission" date="2018-08" db="EMBL/GenBank/DDBJ databases">
        <title>Genomic Encyclopedia of Archaeal and Bacterial Type Strains, Phase II (KMG-II): from individual species to whole genera.</title>
        <authorList>
            <person name="Goeker M."/>
        </authorList>
    </citation>
    <scope>NUCLEOTIDE SEQUENCE [LARGE SCALE GENOMIC DNA]</scope>
    <source>
        <strain evidence="2 3">DSM 15986</strain>
    </source>
</reference>
<keyword evidence="2" id="KW-0121">Carboxypeptidase</keyword>
<dbReference type="RefSeq" id="WP_086543801.1">
    <property type="nucleotide sequence ID" value="NZ_MSSW01000092.1"/>
</dbReference>
<keyword evidence="2" id="KW-0378">Hydrolase</keyword>
<comment type="caution">
    <text evidence="2">The sequence shown here is derived from an EMBL/GenBank/DDBJ whole genome shotgun (WGS) entry which is preliminary data.</text>
</comment>
<name>A0A3E0DZJ8_9BACT</name>
<dbReference type="InterPro" id="IPR037066">
    <property type="entry name" value="Plug_dom_sf"/>
</dbReference>
<dbReference type="GO" id="GO:0004180">
    <property type="term" value="F:carboxypeptidase activity"/>
    <property type="evidence" value="ECO:0007669"/>
    <property type="project" value="UniProtKB-KW"/>
</dbReference>
<dbReference type="SUPFAM" id="SSF56935">
    <property type="entry name" value="Porins"/>
    <property type="match status" value="1"/>
</dbReference>
<dbReference type="Gene3D" id="2.60.40.1120">
    <property type="entry name" value="Carboxypeptidase-like, regulatory domain"/>
    <property type="match status" value="1"/>
</dbReference>
<dbReference type="AlphaFoldDB" id="A0A3E0DZJ8"/>
<feature type="signal peptide" evidence="1">
    <location>
        <begin position="1"/>
        <end position="25"/>
    </location>
</feature>
<dbReference type="Gene3D" id="2.170.130.10">
    <property type="entry name" value="TonB-dependent receptor, plug domain"/>
    <property type="match status" value="1"/>
</dbReference>
<dbReference type="Gene3D" id="2.60.40.1930">
    <property type="match status" value="1"/>
</dbReference>
<dbReference type="Pfam" id="PF13715">
    <property type="entry name" value="CarbopepD_reg_2"/>
    <property type="match status" value="1"/>
</dbReference>
<dbReference type="SUPFAM" id="SSF49464">
    <property type="entry name" value="Carboxypeptidase regulatory domain-like"/>
    <property type="match status" value="1"/>
</dbReference>
<dbReference type="OrthoDB" id="1223654at2"/>
<proteinExistence type="predicted"/>